<comment type="caution">
    <text evidence="1">The sequence shown here is derived from an EMBL/GenBank/DDBJ whole genome shotgun (WGS) entry which is preliminary data.</text>
</comment>
<dbReference type="GO" id="GO:0005634">
    <property type="term" value="C:nucleus"/>
    <property type="evidence" value="ECO:0007669"/>
    <property type="project" value="TreeGrafter"/>
</dbReference>
<dbReference type="InterPro" id="IPR052717">
    <property type="entry name" value="Vacuolar_transposase_reg"/>
</dbReference>
<evidence type="ECO:0000313" key="1">
    <source>
        <dbReference type="EMBL" id="KAK2157685.1"/>
    </source>
</evidence>
<protein>
    <submittedName>
        <fullName evidence="1">Uncharacterized protein</fullName>
    </submittedName>
</protein>
<organism evidence="1 2">
    <name type="scientific">Paralvinella palmiformis</name>
    <dbReference type="NCBI Taxonomy" id="53620"/>
    <lineage>
        <taxon>Eukaryota</taxon>
        <taxon>Metazoa</taxon>
        <taxon>Spiralia</taxon>
        <taxon>Lophotrochozoa</taxon>
        <taxon>Annelida</taxon>
        <taxon>Polychaeta</taxon>
        <taxon>Sedentaria</taxon>
        <taxon>Canalipalpata</taxon>
        <taxon>Terebellida</taxon>
        <taxon>Terebelliformia</taxon>
        <taxon>Alvinellidae</taxon>
        <taxon>Paralvinella</taxon>
    </lineage>
</organism>
<dbReference type="EMBL" id="JAODUP010000186">
    <property type="protein sequence ID" value="KAK2157685.1"/>
    <property type="molecule type" value="Genomic_DNA"/>
</dbReference>
<keyword evidence="2" id="KW-1185">Reference proteome</keyword>
<dbReference type="SUPFAM" id="SSF53098">
    <property type="entry name" value="Ribonuclease H-like"/>
    <property type="match status" value="1"/>
</dbReference>
<accession>A0AAD9JS91</accession>
<name>A0AAD9JS91_9ANNE</name>
<dbReference type="Proteomes" id="UP001208570">
    <property type="component" value="Unassembled WGS sequence"/>
</dbReference>
<dbReference type="PANTHER" id="PTHR46169:SF29">
    <property type="entry name" value="DNA REPLICATION-RELATED ELEMENT FACTOR, ISOFORM A"/>
    <property type="match status" value="1"/>
</dbReference>
<sequence>MMPLSLVTSASFRKIVNILDPRYTLPSRKHNVITDNGSNMLKAFRLPGFSTEPESDDEDELEAVDLNHDLQLLTEHDPCFAHSLQLVVKDGFKDTASSNKVLSKAANNMVSHVRWSLHATEVLEGEKRLQTKVATRWNSELKSVRSLLPVPEAKLQLVPTCQQLSAYEGNILEKLIAILTPFGEATDFAQGQNSVTVSFVIPCICGLRSSLASTPV</sequence>
<reference evidence="1" key="1">
    <citation type="journal article" date="2023" name="Mol. Biol. Evol.">
        <title>Third-Generation Sequencing Reveals the Adaptive Role of the Epigenome in Three Deep-Sea Polychaetes.</title>
        <authorList>
            <person name="Perez M."/>
            <person name="Aroh O."/>
            <person name="Sun Y."/>
            <person name="Lan Y."/>
            <person name="Juniper S.K."/>
            <person name="Young C.R."/>
            <person name="Angers B."/>
            <person name="Qian P.Y."/>
        </authorList>
    </citation>
    <scope>NUCLEOTIDE SEQUENCE</scope>
    <source>
        <strain evidence="1">P08H-3</strain>
    </source>
</reference>
<evidence type="ECO:0000313" key="2">
    <source>
        <dbReference type="Proteomes" id="UP001208570"/>
    </source>
</evidence>
<dbReference type="AlphaFoldDB" id="A0AAD9JS91"/>
<dbReference type="InterPro" id="IPR012337">
    <property type="entry name" value="RNaseH-like_sf"/>
</dbReference>
<gene>
    <name evidence="1" type="ORF">LSH36_186g00054</name>
</gene>
<dbReference type="PANTHER" id="PTHR46169">
    <property type="entry name" value="DNA REPLICATION-RELATED ELEMENT FACTOR, ISOFORM A"/>
    <property type="match status" value="1"/>
</dbReference>
<proteinExistence type="predicted"/>
<dbReference type="GO" id="GO:0006357">
    <property type="term" value="P:regulation of transcription by RNA polymerase II"/>
    <property type="evidence" value="ECO:0007669"/>
    <property type="project" value="TreeGrafter"/>
</dbReference>